<evidence type="ECO:0000313" key="5">
    <source>
        <dbReference type="Proteomes" id="UP000515908"/>
    </source>
</evidence>
<evidence type="ECO:0000313" key="4">
    <source>
        <dbReference type="EMBL" id="CAD2217358.1"/>
    </source>
</evidence>
<dbReference type="SMART" id="SM00356">
    <property type="entry name" value="ZnF_C3H1"/>
    <property type="match status" value="2"/>
</dbReference>
<dbReference type="EMBL" id="LR877152">
    <property type="protein sequence ID" value="CAD2217358.1"/>
    <property type="molecule type" value="Genomic_DNA"/>
</dbReference>
<dbReference type="InterPro" id="IPR000571">
    <property type="entry name" value="Znf_CCCH"/>
</dbReference>
<name>A0A7G2CC21_9TRYP</name>
<keyword evidence="1" id="KW-0862">Zinc</keyword>
<accession>A0A7G2CC21</accession>
<dbReference type="VEuPathDB" id="TriTrypDB:ADEAN_000483600"/>
<keyword evidence="1" id="KW-0863">Zinc-finger</keyword>
<feature type="domain" description="C3H1-type" evidence="3">
    <location>
        <begin position="57"/>
        <end position="85"/>
    </location>
</feature>
<evidence type="ECO:0000256" key="1">
    <source>
        <dbReference type="PROSITE-ProRule" id="PRU00723"/>
    </source>
</evidence>
<dbReference type="Proteomes" id="UP000515908">
    <property type="component" value="Chromosome 08"/>
</dbReference>
<sequence length="206" mass="23876">MLRRPPLRPLPPNGSPTTRTPSRRYRSQKTLLSTSSSGTARVAPVSTSRATTIGSTPSVHERCEQHTQTGACPLGSRCHNYHTHTAQERKRTFEENRRDNLRTHNDVERWLATRQPSIVSDAVLPPAPLDPEALLRSQQDNYRECSFRTQRCTRYDEETKSCPLGDRCYYYHTRKGREPKRTFDMNCRDNLCTSDDVEQWLDRRAR</sequence>
<feature type="zinc finger region" description="C3H1-type" evidence="1">
    <location>
        <begin position="57"/>
        <end position="85"/>
    </location>
</feature>
<dbReference type="PROSITE" id="PS50103">
    <property type="entry name" value="ZF_C3H1"/>
    <property type="match status" value="2"/>
</dbReference>
<evidence type="ECO:0000256" key="2">
    <source>
        <dbReference type="SAM" id="MobiDB-lite"/>
    </source>
</evidence>
<keyword evidence="1" id="KW-0479">Metal-binding</keyword>
<feature type="region of interest" description="Disordered" evidence="2">
    <location>
        <begin position="1"/>
        <end position="60"/>
    </location>
</feature>
<protein>
    <recommendedName>
        <fullName evidence="3">C3H1-type domain-containing protein</fullName>
    </recommendedName>
</protein>
<keyword evidence="5" id="KW-1185">Reference proteome</keyword>
<reference evidence="4 5" key="1">
    <citation type="submission" date="2020-08" db="EMBL/GenBank/DDBJ databases">
        <authorList>
            <person name="Newling K."/>
            <person name="Davey J."/>
            <person name="Forrester S."/>
        </authorList>
    </citation>
    <scope>NUCLEOTIDE SEQUENCE [LARGE SCALE GENOMIC DNA]</scope>
    <source>
        <strain evidence="5">Crithidia deanei Carvalho (ATCC PRA-265)</strain>
    </source>
</reference>
<dbReference type="GO" id="GO:0008270">
    <property type="term" value="F:zinc ion binding"/>
    <property type="evidence" value="ECO:0007669"/>
    <property type="project" value="UniProtKB-KW"/>
</dbReference>
<gene>
    <name evidence="4" type="ORF">ADEAN_000483600</name>
</gene>
<feature type="domain" description="C3H1-type" evidence="3">
    <location>
        <begin position="146"/>
        <end position="175"/>
    </location>
</feature>
<dbReference type="AlphaFoldDB" id="A0A7G2CC21"/>
<feature type="zinc finger region" description="C3H1-type" evidence="1">
    <location>
        <begin position="146"/>
        <end position="175"/>
    </location>
</feature>
<proteinExistence type="predicted"/>
<evidence type="ECO:0000259" key="3">
    <source>
        <dbReference type="PROSITE" id="PS50103"/>
    </source>
</evidence>
<feature type="compositionally biased region" description="Polar residues" evidence="2">
    <location>
        <begin position="28"/>
        <end position="58"/>
    </location>
</feature>
<organism evidence="4 5">
    <name type="scientific">Angomonas deanei</name>
    <dbReference type="NCBI Taxonomy" id="59799"/>
    <lineage>
        <taxon>Eukaryota</taxon>
        <taxon>Discoba</taxon>
        <taxon>Euglenozoa</taxon>
        <taxon>Kinetoplastea</taxon>
        <taxon>Metakinetoplastina</taxon>
        <taxon>Trypanosomatida</taxon>
        <taxon>Trypanosomatidae</taxon>
        <taxon>Strigomonadinae</taxon>
        <taxon>Angomonas</taxon>
    </lineage>
</organism>